<dbReference type="InterPro" id="IPR027417">
    <property type="entry name" value="P-loop_NTPase"/>
</dbReference>
<evidence type="ECO:0000256" key="12">
    <source>
        <dbReference type="ARBA" id="ARBA00034808"/>
    </source>
</evidence>
<dbReference type="PANTHER" id="PTHR11070">
    <property type="entry name" value="UVRD / RECB / PCRA DNA HELICASE FAMILY MEMBER"/>
    <property type="match status" value="1"/>
</dbReference>
<evidence type="ECO:0000313" key="16">
    <source>
        <dbReference type="EMBL" id="WPU65739.1"/>
    </source>
</evidence>
<dbReference type="AlphaFoldDB" id="A0AAX4HS51"/>
<dbReference type="GO" id="GO:0043138">
    <property type="term" value="F:3'-5' DNA helicase activity"/>
    <property type="evidence" value="ECO:0007669"/>
    <property type="project" value="UniProtKB-EC"/>
</dbReference>
<evidence type="ECO:0000256" key="13">
    <source>
        <dbReference type="ARBA" id="ARBA00048988"/>
    </source>
</evidence>
<feature type="domain" description="UvrD-like helicase ATP-binding" evidence="15">
    <location>
        <begin position="2"/>
        <end position="439"/>
    </location>
</feature>
<dbReference type="GO" id="GO:0003677">
    <property type="term" value="F:DNA binding"/>
    <property type="evidence" value="ECO:0007669"/>
    <property type="project" value="UniProtKB-KW"/>
</dbReference>
<dbReference type="KEGG" id="psti:SOO65_03170"/>
<dbReference type="Pfam" id="PF00580">
    <property type="entry name" value="UvrD-helicase"/>
    <property type="match status" value="1"/>
</dbReference>
<protein>
    <recommendedName>
        <fullName evidence="12">DNA 3'-5' helicase</fullName>
        <ecNumber evidence="12">5.6.2.4</ecNumber>
    </recommendedName>
</protein>
<evidence type="ECO:0000256" key="9">
    <source>
        <dbReference type="ARBA" id="ARBA00023204"/>
    </source>
</evidence>
<dbReference type="Gene3D" id="3.90.320.10">
    <property type="match status" value="1"/>
</dbReference>
<organism evidence="16 17">
    <name type="scientific">Peredibacter starrii</name>
    <dbReference type="NCBI Taxonomy" id="28202"/>
    <lineage>
        <taxon>Bacteria</taxon>
        <taxon>Pseudomonadati</taxon>
        <taxon>Bdellovibrionota</taxon>
        <taxon>Bacteriovoracia</taxon>
        <taxon>Bacteriovoracales</taxon>
        <taxon>Bacteriovoracaceae</taxon>
        <taxon>Peredibacter</taxon>
    </lineage>
</organism>
<dbReference type="GO" id="GO:0005829">
    <property type="term" value="C:cytosol"/>
    <property type="evidence" value="ECO:0007669"/>
    <property type="project" value="TreeGrafter"/>
</dbReference>
<keyword evidence="7 14" id="KW-0067">ATP-binding</keyword>
<keyword evidence="17" id="KW-1185">Reference proteome</keyword>
<keyword evidence="6" id="KW-0269">Exonuclease</keyword>
<dbReference type="PANTHER" id="PTHR11070:SF67">
    <property type="entry name" value="DNA 3'-5' HELICASE"/>
    <property type="match status" value="1"/>
</dbReference>
<dbReference type="GO" id="GO:0004527">
    <property type="term" value="F:exonuclease activity"/>
    <property type="evidence" value="ECO:0007669"/>
    <property type="project" value="UniProtKB-KW"/>
</dbReference>
<sequence>MSRSPNAEQLLAIEHEGGVLLRAGAGSGKTFVLVEHIVYLTRKWMGDYKSKPTVSFEEFLRQKFSQVVMMTFTKKAAGEMSIRLTEKFEEISSSTETDKELWQIANEILPMLLVTTIDGFCKKLITLGYFPHLSTESDIIFSPERTDQVRELVEAWFEQHSQNVSSDLLDIVVREKRALLSAFTNVFSDPGLRLAWKKFKLEEIHPKNLDKMIESSYKLNDLPSALAAIHAMDLPEEKERGAFEKIVATFQSSGLPEITSVEKFKIYVNLFAAVSRLDNRKKLPGSEAAKDGLAAVRDWLKVWTNVITDYEMHFDSKVLPWMNLCQELFNYIEVRLDPNLGMTFGDIEYLVSLGLENSEDRTRIQKAFSYFIVDEFQDTSDIQFSIIQNLIGGDYSKLFCVGDAKQAIYGFRGGELSVFQDCAKLVPQVRTLANNYRSLPEVINFNNSLFRTILPLGQNFEGHDPFTVNPEDQNVPSEVVPKEKGIIEIQSAELIRDLEKEDKFKNEHINRLEALMIADAIKKERETTNNVCTVLYSKLTPSGELIRALMERKIGFTAQFKIDLLDDPILGMFVCLLRRQFDSNPETKNKYPLFLFKSYFNVLGITENVTERDLEDFDRNVTYWGMIEAFRKFIHKLHLTNENSDINLETIQTISDLYLQDPESMMKQLESGDNDRLSLELRSGENSSMVQIMTAHASKGLEFDSVYLAGIYTNGRGMNEGSLFGDLPGSFNWYLDIVSREKQKSPLYVFENELAKYKNFSESKRLFYVACTRAKKKLVWVDFEMHEEAFSIPKNSWILGLRNWTHQGMTKEAVTEIKREDFNAQDLLNSQSLPQLPLFFHDPVGIFPKGEGDSELLIAAELSVTRLNSLLDCPRKFYLSNILKVTEPEETSKVFIEEEGDELATVVRSSSERGTYIHAQIAEGIVRNFVVPRQSFGTDMQGPIQWALDLLKEKKDEYELIPEKQIKFKFFNFMISGIPDLVLMPKGKQKAQIWDFKTGRITPENLGHYWLQLSTYAYALYELGQIDHSSEIELILCFVDQKQTLTEVVTLEKCRKDLYPIWRSQNEPWKVNLDHCSQCSYGSICPR</sequence>
<evidence type="ECO:0000256" key="10">
    <source>
        <dbReference type="ARBA" id="ARBA00023235"/>
    </source>
</evidence>
<reference evidence="16 17" key="1">
    <citation type="submission" date="2023-11" db="EMBL/GenBank/DDBJ databases">
        <title>Peredibacter starrii A3.12.</title>
        <authorList>
            <person name="Mitchell R.J."/>
        </authorList>
    </citation>
    <scope>NUCLEOTIDE SEQUENCE [LARGE SCALE GENOMIC DNA]</scope>
    <source>
        <strain evidence="16 17">A3.12</strain>
    </source>
</reference>
<keyword evidence="4 14" id="KW-0378">Hydrolase</keyword>
<dbReference type="EC" id="5.6.2.4" evidence="12"/>
<dbReference type="GO" id="GO:0000725">
    <property type="term" value="P:recombinational repair"/>
    <property type="evidence" value="ECO:0007669"/>
    <property type="project" value="TreeGrafter"/>
</dbReference>
<dbReference type="InterPro" id="IPR014016">
    <property type="entry name" value="UvrD-like_ATP-bd"/>
</dbReference>
<comment type="catalytic activity">
    <reaction evidence="11">
        <text>Couples ATP hydrolysis with the unwinding of duplex DNA by translocating in the 3'-5' direction.</text>
        <dbReference type="EC" id="5.6.2.4"/>
    </reaction>
</comment>
<proteinExistence type="predicted"/>
<dbReference type="EMBL" id="CP139487">
    <property type="protein sequence ID" value="WPU65739.1"/>
    <property type="molecule type" value="Genomic_DNA"/>
</dbReference>
<evidence type="ECO:0000256" key="14">
    <source>
        <dbReference type="PROSITE-ProRule" id="PRU00560"/>
    </source>
</evidence>
<evidence type="ECO:0000259" key="15">
    <source>
        <dbReference type="PROSITE" id="PS51198"/>
    </source>
</evidence>
<gene>
    <name evidence="16" type="ORF">SOO65_03170</name>
</gene>
<feature type="binding site" evidence="14">
    <location>
        <begin position="23"/>
        <end position="30"/>
    </location>
    <ligand>
        <name>ATP</name>
        <dbReference type="ChEBI" id="CHEBI:30616"/>
    </ligand>
</feature>
<dbReference type="InterPro" id="IPR000212">
    <property type="entry name" value="DNA_helicase_UvrD/REP"/>
</dbReference>
<name>A0AAX4HS51_9BACT</name>
<dbReference type="InterPro" id="IPR011604">
    <property type="entry name" value="PDDEXK-like_dom_sf"/>
</dbReference>
<evidence type="ECO:0000256" key="3">
    <source>
        <dbReference type="ARBA" id="ARBA00022763"/>
    </source>
</evidence>
<dbReference type="SUPFAM" id="SSF52540">
    <property type="entry name" value="P-loop containing nucleoside triphosphate hydrolases"/>
    <property type="match status" value="1"/>
</dbReference>
<dbReference type="Gene3D" id="3.40.50.300">
    <property type="entry name" value="P-loop containing nucleotide triphosphate hydrolases"/>
    <property type="match status" value="4"/>
</dbReference>
<keyword evidence="8" id="KW-0238">DNA-binding</keyword>
<evidence type="ECO:0000256" key="7">
    <source>
        <dbReference type="ARBA" id="ARBA00022840"/>
    </source>
</evidence>
<dbReference type="InterPro" id="IPR038726">
    <property type="entry name" value="PDDEXK_AddAB-type"/>
</dbReference>
<keyword evidence="3" id="KW-0227">DNA damage</keyword>
<evidence type="ECO:0000256" key="1">
    <source>
        <dbReference type="ARBA" id="ARBA00022722"/>
    </source>
</evidence>
<accession>A0AAX4HS51</accession>
<dbReference type="InterPro" id="IPR014017">
    <property type="entry name" value="DNA_helicase_UvrD-like_C"/>
</dbReference>
<dbReference type="PROSITE" id="PS51198">
    <property type="entry name" value="UVRD_HELICASE_ATP_BIND"/>
    <property type="match status" value="1"/>
</dbReference>
<evidence type="ECO:0000256" key="5">
    <source>
        <dbReference type="ARBA" id="ARBA00022806"/>
    </source>
</evidence>
<keyword evidence="1" id="KW-0540">Nuclease</keyword>
<keyword evidence="9" id="KW-0234">DNA repair</keyword>
<dbReference type="Pfam" id="PF13361">
    <property type="entry name" value="UvrD_C"/>
    <property type="match status" value="1"/>
</dbReference>
<evidence type="ECO:0000256" key="8">
    <source>
        <dbReference type="ARBA" id="ARBA00023125"/>
    </source>
</evidence>
<keyword evidence="5 14" id="KW-0347">Helicase</keyword>
<evidence type="ECO:0000313" key="17">
    <source>
        <dbReference type="Proteomes" id="UP001324634"/>
    </source>
</evidence>
<keyword evidence="2 14" id="KW-0547">Nucleotide-binding</keyword>
<evidence type="ECO:0000256" key="2">
    <source>
        <dbReference type="ARBA" id="ARBA00022741"/>
    </source>
</evidence>
<dbReference type="Proteomes" id="UP001324634">
    <property type="component" value="Chromosome"/>
</dbReference>
<evidence type="ECO:0000256" key="4">
    <source>
        <dbReference type="ARBA" id="ARBA00022801"/>
    </source>
</evidence>
<keyword evidence="10" id="KW-0413">Isomerase</keyword>
<dbReference type="RefSeq" id="WP_321396798.1">
    <property type="nucleotide sequence ID" value="NZ_CP139487.1"/>
</dbReference>
<comment type="catalytic activity">
    <reaction evidence="13">
        <text>ATP + H2O = ADP + phosphate + H(+)</text>
        <dbReference type="Rhea" id="RHEA:13065"/>
        <dbReference type="ChEBI" id="CHEBI:15377"/>
        <dbReference type="ChEBI" id="CHEBI:15378"/>
        <dbReference type="ChEBI" id="CHEBI:30616"/>
        <dbReference type="ChEBI" id="CHEBI:43474"/>
        <dbReference type="ChEBI" id="CHEBI:456216"/>
        <dbReference type="EC" id="5.6.2.4"/>
    </reaction>
</comment>
<evidence type="ECO:0000256" key="6">
    <source>
        <dbReference type="ARBA" id="ARBA00022839"/>
    </source>
</evidence>
<dbReference type="GO" id="GO:0005524">
    <property type="term" value="F:ATP binding"/>
    <property type="evidence" value="ECO:0007669"/>
    <property type="project" value="UniProtKB-UniRule"/>
</dbReference>
<dbReference type="Pfam" id="PF12705">
    <property type="entry name" value="PDDEXK_1"/>
    <property type="match status" value="1"/>
</dbReference>
<evidence type="ECO:0000256" key="11">
    <source>
        <dbReference type="ARBA" id="ARBA00034617"/>
    </source>
</evidence>